<proteinExistence type="predicted"/>
<protein>
    <submittedName>
        <fullName evidence="1">Uncharacterized protein</fullName>
    </submittedName>
</protein>
<comment type="caution">
    <text evidence="1">The sequence shown here is derived from an EMBL/GenBank/DDBJ whole genome shotgun (WGS) entry which is preliminary data.</text>
</comment>
<evidence type="ECO:0000313" key="1">
    <source>
        <dbReference type="EMBL" id="KAK5628933.1"/>
    </source>
</evidence>
<gene>
    <name evidence="1" type="ORF">RRF57_004648</name>
</gene>
<dbReference type="EMBL" id="JAWHQM010000010">
    <property type="protein sequence ID" value="KAK5628933.1"/>
    <property type="molecule type" value="Genomic_DNA"/>
</dbReference>
<dbReference type="AlphaFoldDB" id="A0AAN7UGS7"/>
<dbReference type="Proteomes" id="UP001305414">
    <property type="component" value="Unassembled WGS sequence"/>
</dbReference>
<organism evidence="1 2">
    <name type="scientific">Xylaria bambusicola</name>
    <dbReference type="NCBI Taxonomy" id="326684"/>
    <lineage>
        <taxon>Eukaryota</taxon>
        <taxon>Fungi</taxon>
        <taxon>Dikarya</taxon>
        <taxon>Ascomycota</taxon>
        <taxon>Pezizomycotina</taxon>
        <taxon>Sordariomycetes</taxon>
        <taxon>Xylariomycetidae</taxon>
        <taxon>Xylariales</taxon>
        <taxon>Xylariaceae</taxon>
        <taxon>Xylaria</taxon>
    </lineage>
</organism>
<sequence length="96" mass="11014">MERIQGDELPKAWKSLSKESLENILAQLKAMIQELRSLAPPPSTGVESCVGGMLYDSRISRGTLRFGPFKTIQEFHFWLRQDTRLETRAPQRPRKG</sequence>
<accession>A0AAN7UGS7</accession>
<name>A0AAN7UGS7_9PEZI</name>
<keyword evidence="2" id="KW-1185">Reference proteome</keyword>
<reference evidence="1 2" key="1">
    <citation type="submission" date="2023-10" db="EMBL/GenBank/DDBJ databases">
        <title>Draft genome sequence of Xylaria bambusicola isolate GMP-LS, the root and basal stem rot pathogen of sugarcane in Indonesia.</title>
        <authorList>
            <person name="Selvaraj P."/>
            <person name="Muralishankar V."/>
            <person name="Muruganantham S."/>
            <person name="Sp S."/>
            <person name="Haryani S."/>
            <person name="Lau K.J.X."/>
            <person name="Naqvi N.I."/>
        </authorList>
    </citation>
    <scope>NUCLEOTIDE SEQUENCE [LARGE SCALE GENOMIC DNA]</scope>
    <source>
        <strain evidence="1">GMP-LS</strain>
    </source>
</reference>
<evidence type="ECO:0000313" key="2">
    <source>
        <dbReference type="Proteomes" id="UP001305414"/>
    </source>
</evidence>